<dbReference type="Proteomes" id="UP000730481">
    <property type="component" value="Unassembled WGS sequence"/>
</dbReference>
<dbReference type="Pfam" id="PF11991">
    <property type="entry name" value="Trp_DMAT"/>
    <property type="match status" value="1"/>
</dbReference>
<dbReference type="PIRSF" id="PIRSF000509">
    <property type="entry name" value="Trp_DMAT"/>
    <property type="match status" value="1"/>
</dbReference>
<feature type="binding site" evidence="3">
    <location>
        <position position="341"/>
    </location>
    <ligand>
        <name>dimethylallyl diphosphate</name>
        <dbReference type="ChEBI" id="CHEBI:57623"/>
    </ligand>
</feature>
<dbReference type="SFLD" id="SFLDS00036">
    <property type="entry name" value="Aromatic_Prenyltransferase"/>
    <property type="match status" value="1"/>
</dbReference>
<name>A0A9P5DVX2_9HYPO</name>
<feature type="binding site" evidence="3">
    <location>
        <position position="190"/>
    </location>
    <ligand>
        <name>dimethylallyl diphosphate</name>
        <dbReference type="ChEBI" id="CHEBI:57623"/>
    </ligand>
</feature>
<proteinExistence type="inferred from homology"/>
<organism evidence="4 5">
    <name type="scientific">Fusarium beomiforme</name>
    <dbReference type="NCBI Taxonomy" id="44412"/>
    <lineage>
        <taxon>Eukaryota</taxon>
        <taxon>Fungi</taxon>
        <taxon>Dikarya</taxon>
        <taxon>Ascomycota</taxon>
        <taxon>Pezizomycotina</taxon>
        <taxon>Sordariomycetes</taxon>
        <taxon>Hypocreomycetidae</taxon>
        <taxon>Hypocreales</taxon>
        <taxon>Nectriaceae</taxon>
        <taxon>Fusarium</taxon>
        <taxon>Fusarium burgessii species complex</taxon>
    </lineage>
</organism>
<gene>
    <name evidence="4" type="ORF">FBEOM_8726</name>
</gene>
<evidence type="ECO:0000313" key="5">
    <source>
        <dbReference type="Proteomes" id="UP000730481"/>
    </source>
</evidence>
<feature type="binding site" evidence="3">
    <location>
        <position position="257"/>
    </location>
    <ligand>
        <name>dimethylallyl diphosphate</name>
        <dbReference type="ChEBI" id="CHEBI:57623"/>
    </ligand>
</feature>
<dbReference type="PANTHER" id="PTHR40627">
    <property type="entry name" value="INDOLE PRENYLTRANSFERASE TDIB-RELATED"/>
    <property type="match status" value="1"/>
</dbReference>
<feature type="binding site" evidence="3">
    <location>
        <position position="188"/>
    </location>
    <ligand>
        <name>dimethylallyl diphosphate</name>
        <dbReference type="ChEBI" id="CHEBI:57623"/>
    </ligand>
</feature>
<evidence type="ECO:0000256" key="3">
    <source>
        <dbReference type="PIRSR" id="PIRSR000509-1"/>
    </source>
</evidence>
<feature type="binding site" evidence="3">
    <location>
        <position position="259"/>
    </location>
    <ligand>
        <name>dimethylallyl diphosphate</name>
        <dbReference type="ChEBI" id="CHEBI:57623"/>
    </ligand>
</feature>
<dbReference type="InterPro" id="IPR033964">
    <property type="entry name" value="ABBA"/>
</dbReference>
<dbReference type="InterPro" id="IPR017795">
    <property type="entry name" value="ABBA_NscD-like"/>
</dbReference>
<dbReference type="CDD" id="cd13929">
    <property type="entry name" value="PT-DMATS_CymD"/>
    <property type="match status" value="1"/>
</dbReference>
<protein>
    <submittedName>
        <fullName evidence="4">Tryptophan dimethylallyltransferase 1</fullName>
    </submittedName>
</protein>
<dbReference type="GO" id="GO:0009820">
    <property type="term" value="P:alkaloid metabolic process"/>
    <property type="evidence" value="ECO:0007669"/>
    <property type="project" value="InterPro"/>
</dbReference>
<comment type="caution">
    <text evidence="4">The sequence shown here is derived from an EMBL/GenBank/DDBJ whole genome shotgun (WGS) entry which is preliminary data.</text>
</comment>
<evidence type="ECO:0000313" key="4">
    <source>
        <dbReference type="EMBL" id="KAF4337405.1"/>
    </source>
</evidence>
<dbReference type="GO" id="GO:0016765">
    <property type="term" value="F:transferase activity, transferring alkyl or aryl (other than methyl) groups"/>
    <property type="evidence" value="ECO:0007669"/>
    <property type="project" value="InterPro"/>
</dbReference>
<comment type="similarity">
    <text evidence="1">Belongs to the tryptophan dimethylallyltransferase family.</text>
</comment>
<dbReference type="OrthoDB" id="5392033at2759"/>
<dbReference type="PANTHER" id="PTHR40627:SF4">
    <property type="entry name" value="PRENYLTRANSFERASE ASQH1-RELATED"/>
    <property type="match status" value="1"/>
</dbReference>
<evidence type="ECO:0000256" key="2">
    <source>
        <dbReference type="ARBA" id="ARBA00022679"/>
    </source>
</evidence>
<evidence type="ECO:0000256" key="1">
    <source>
        <dbReference type="ARBA" id="ARBA00010209"/>
    </source>
</evidence>
<accession>A0A9P5DVX2</accession>
<sequence>MLGKLNSPTSASQGHKSLNLDTKIGAEASLYNRHWDHTVGCTLAAFLKGAGYDSQSRTRIQSQFSTLVAPYLGSSPAHGVPRWKSFMTDNHCPVELSWDFHTGINQPTIRYSIEPISLDAGTASDPYNERAAVYFRQVAAREFPSIDTTLFDHFEAYFNRRWSLDMPEGHHSTMFWAFDLKENSTTNKAYFFPGAIAHAMGKSALDVVTDAITSSAGFKLENISSLTTFARFVNERRHLHLEMDMLALDLLPLEKTRLKIYFRDRRTDFTSVEEMMSLGGRVRDGEFDIGMRNLRHLWDALLGTRGVSDDVPLRHNDHRTAGILYNVEFRTGSTIPKVKVYIPVRHYSKNDAQIIEALRGFLADQVVKQPDVAVDLVWATRYSDCLHSIFGEETLSRGLGVHTYIGCSIESKGDLRVVAYVNPLPYT</sequence>
<keyword evidence="5" id="KW-1185">Reference proteome</keyword>
<reference evidence="4" key="2">
    <citation type="submission" date="2020-02" db="EMBL/GenBank/DDBJ databases">
        <title>Identification and distribution of gene clusters putatively required for synthesis of sphingolipid metabolism inhibitors in phylogenetically diverse species of the filamentous fungus Fusarium.</title>
        <authorList>
            <person name="Kim H.-S."/>
            <person name="Busman M."/>
            <person name="Brown D.W."/>
            <person name="Divon H."/>
            <person name="Uhlig S."/>
            <person name="Proctor R.H."/>
        </authorList>
    </citation>
    <scope>NUCLEOTIDE SEQUENCE</scope>
    <source>
        <strain evidence="4">NRRL 25174</strain>
    </source>
</reference>
<reference evidence="4" key="1">
    <citation type="journal article" date="2017" name="Mycologia">
        <title>Fusarium algeriense, sp. nov., a novel toxigenic crown rot pathogen of durum wheat from Algeria is nested in the Fusarium burgessii species complex.</title>
        <authorList>
            <person name="Laraba I."/>
            <person name="Keddad A."/>
            <person name="Boureghda H."/>
            <person name="Abdallah N."/>
            <person name="Vaughan M.M."/>
            <person name="Proctor R.H."/>
            <person name="Busman M."/>
            <person name="O'Donnell K."/>
        </authorList>
    </citation>
    <scope>NUCLEOTIDE SEQUENCE</scope>
    <source>
        <strain evidence="4">NRRL 25174</strain>
    </source>
</reference>
<feature type="binding site" evidence="3">
    <location>
        <position position="110"/>
    </location>
    <ligand>
        <name>dimethylallyl diphosphate</name>
        <dbReference type="ChEBI" id="CHEBI:57623"/>
    </ligand>
</feature>
<dbReference type="InterPro" id="IPR012148">
    <property type="entry name" value="ABBA_DMATS-like"/>
</dbReference>
<dbReference type="SFLD" id="SFLDG01162">
    <property type="entry name" value="I"/>
    <property type="match status" value="1"/>
</dbReference>
<dbReference type="AlphaFoldDB" id="A0A9P5DVX2"/>
<keyword evidence="2" id="KW-0808">Transferase</keyword>
<dbReference type="NCBIfam" id="TIGR03429">
    <property type="entry name" value="arom_pren_DMATS"/>
    <property type="match status" value="1"/>
</dbReference>
<feature type="binding site" evidence="3">
    <location>
        <position position="95"/>
    </location>
    <ligand>
        <name>L-tryptophan</name>
        <dbReference type="ChEBI" id="CHEBI:57912"/>
    </ligand>
</feature>
<dbReference type="EMBL" id="PVQB02000419">
    <property type="protein sequence ID" value="KAF4337405.1"/>
    <property type="molecule type" value="Genomic_DNA"/>
</dbReference>
<feature type="binding site" evidence="3">
    <location>
        <position position="261"/>
    </location>
    <ligand>
        <name>dimethylallyl diphosphate</name>
        <dbReference type="ChEBI" id="CHEBI:57623"/>
    </ligand>
</feature>